<keyword evidence="18" id="KW-1185">Reference proteome</keyword>
<gene>
    <name evidence="17" type="ORF">SAMN06296058_3630</name>
</gene>
<dbReference type="CDD" id="cd01347">
    <property type="entry name" value="ligand_gated_channel"/>
    <property type="match status" value="1"/>
</dbReference>
<keyword evidence="3 11" id="KW-0813">Transport</keyword>
<dbReference type="InterPro" id="IPR036942">
    <property type="entry name" value="Beta-barrel_TonB_sf"/>
</dbReference>
<dbReference type="Gene3D" id="2.40.170.20">
    <property type="entry name" value="TonB-dependent receptor, beta-barrel domain"/>
    <property type="match status" value="1"/>
</dbReference>
<dbReference type="InterPro" id="IPR012910">
    <property type="entry name" value="Plug_dom"/>
</dbReference>
<dbReference type="PROSITE" id="PS52016">
    <property type="entry name" value="TONB_DEPENDENT_REC_3"/>
    <property type="match status" value="1"/>
</dbReference>
<keyword evidence="7 13" id="KW-0798">TonB box</keyword>
<dbReference type="PROSITE" id="PS01156">
    <property type="entry name" value="TONB_DEPENDENT_REC_2"/>
    <property type="match status" value="1"/>
</dbReference>
<reference evidence="17 18" key="1">
    <citation type="submission" date="2017-02" db="EMBL/GenBank/DDBJ databases">
        <authorList>
            <person name="Peterson S.W."/>
        </authorList>
    </citation>
    <scope>NUCLEOTIDE SEQUENCE [LARGE SCALE GENOMIC DNA]</scope>
    <source>
        <strain evidence="17 18">P15</strain>
    </source>
</reference>
<evidence type="ECO:0000256" key="12">
    <source>
        <dbReference type="PROSITE-ProRule" id="PRU10144"/>
    </source>
</evidence>
<evidence type="ECO:0000259" key="15">
    <source>
        <dbReference type="Pfam" id="PF00593"/>
    </source>
</evidence>
<dbReference type="STRING" id="428993.SAMN06296058_3630"/>
<protein>
    <submittedName>
        <fullName evidence="17">Vitamin B12 transporter</fullName>
    </submittedName>
</protein>
<organism evidence="17 18">
    <name type="scientific">Pseudoxanthomonas indica</name>
    <dbReference type="NCBI Taxonomy" id="428993"/>
    <lineage>
        <taxon>Bacteria</taxon>
        <taxon>Pseudomonadati</taxon>
        <taxon>Pseudomonadota</taxon>
        <taxon>Gammaproteobacteria</taxon>
        <taxon>Lysobacterales</taxon>
        <taxon>Lysobacteraceae</taxon>
        <taxon>Pseudoxanthomonas</taxon>
    </lineage>
</organism>
<feature type="signal peptide" evidence="14">
    <location>
        <begin position="1"/>
        <end position="34"/>
    </location>
</feature>
<keyword evidence="6 14" id="KW-0732">Signal</keyword>
<keyword evidence="5 11" id="KW-0812">Transmembrane</keyword>
<dbReference type="SUPFAM" id="SSF56935">
    <property type="entry name" value="Porins"/>
    <property type="match status" value="1"/>
</dbReference>
<dbReference type="GO" id="GO:0009279">
    <property type="term" value="C:cell outer membrane"/>
    <property type="evidence" value="ECO:0007669"/>
    <property type="project" value="UniProtKB-SubCell"/>
</dbReference>
<dbReference type="AlphaFoldDB" id="A0A1T5M1V3"/>
<keyword evidence="9" id="KW-0675">Receptor</keyword>
<sequence>MGGNAMSWSVKGHFRANKLFIAMSLLLSAPYVSAQTASVAEGVEGKQATRQAVDLDGVTVSAQRLEESTPIELAKYGNRLQVIEGEEIARRSFVDLAQTLQQMAPALFLMPKSGAFDYVYPSLEGSRSGEILWLVDGVRINNRLYSTTTPLDTIPASMIERVEILEGGQGLFYGTQAVAGVVNVITKATLSTGTDGQLSIGADSNEGRHLSGNVRTAIGPHQFVAYASSDQADGYQAFHKDDYQPSGTDRERGYDVTTAGLKYAINSERVRVSAGYQKTDATLDYAAPNLERVYYNKRTEDLANVKLDWESSESFGFYVKGYYHSWHSYINRLRNVIGSPGAVVVYRDNVFWGYEDYGLNAMAKLAPGNGFEYYLGYDYQNYSGKDESLLIAEQEEEVHALFGQVRMTPDVVEGLALSAGVRHNAPKHGENATIWNVSGQYDVNENLFFRATGGTAYRLPDAEELFGIDPCCTQGNPGLQAEESRNLNASVGGYFDIGQRSASWELVGFARKVDNLIAGVVDPVTEVETYQNTSDSTKVNGFLATTTLPIAESLTVTASYTKTDAKANGRQIDRIPESSAKLMLDFAPPESNFGGSLIATYAGETTQTTSLGAKTYGQYWLLDLSGYLLFGDDGKHRLSGRVENLTDKLYITNVLRTVPDSGGAPYLARNIGSPRTFYLTYSYAF</sequence>
<evidence type="ECO:0000256" key="10">
    <source>
        <dbReference type="ARBA" id="ARBA00023237"/>
    </source>
</evidence>
<feature type="short sequence motif" description="TonB C-terminal box" evidence="12">
    <location>
        <begin position="668"/>
        <end position="685"/>
    </location>
</feature>
<evidence type="ECO:0000256" key="6">
    <source>
        <dbReference type="ARBA" id="ARBA00022729"/>
    </source>
</evidence>
<evidence type="ECO:0000256" key="9">
    <source>
        <dbReference type="ARBA" id="ARBA00023170"/>
    </source>
</evidence>
<evidence type="ECO:0000256" key="4">
    <source>
        <dbReference type="ARBA" id="ARBA00022452"/>
    </source>
</evidence>
<evidence type="ECO:0000256" key="13">
    <source>
        <dbReference type="RuleBase" id="RU003357"/>
    </source>
</evidence>
<dbReference type="Pfam" id="PF07715">
    <property type="entry name" value="Plug"/>
    <property type="match status" value="1"/>
</dbReference>
<keyword evidence="10 11" id="KW-0998">Cell outer membrane</keyword>
<evidence type="ECO:0000313" key="18">
    <source>
        <dbReference type="Proteomes" id="UP000190341"/>
    </source>
</evidence>
<evidence type="ECO:0000256" key="14">
    <source>
        <dbReference type="SAM" id="SignalP"/>
    </source>
</evidence>
<evidence type="ECO:0000313" key="17">
    <source>
        <dbReference type="EMBL" id="SKC82210.1"/>
    </source>
</evidence>
<proteinExistence type="inferred from homology"/>
<dbReference type="InterPro" id="IPR000531">
    <property type="entry name" value="Beta-barrel_TonB"/>
</dbReference>
<dbReference type="Proteomes" id="UP000190341">
    <property type="component" value="Unassembled WGS sequence"/>
</dbReference>
<comment type="similarity">
    <text evidence="2">Belongs to the TonB-dependent receptor family. Hemoglobin/haptoglobin binding protein subfamily.</text>
</comment>
<dbReference type="EMBL" id="FUZV01000002">
    <property type="protein sequence ID" value="SKC82210.1"/>
    <property type="molecule type" value="Genomic_DNA"/>
</dbReference>
<evidence type="ECO:0000256" key="5">
    <source>
        <dbReference type="ARBA" id="ARBA00022692"/>
    </source>
</evidence>
<feature type="domain" description="TonB-dependent receptor plug" evidence="16">
    <location>
        <begin position="79"/>
        <end position="181"/>
    </location>
</feature>
<dbReference type="PANTHER" id="PTHR30069:SF29">
    <property type="entry name" value="HEMOGLOBIN AND HEMOGLOBIN-HAPTOGLOBIN-BINDING PROTEIN 1-RELATED"/>
    <property type="match status" value="1"/>
</dbReference>
<dbReference type="InterPro" id="IPR010917">
    <property type="entry name" value="TonB_rcpt_CS"/>
</dbReference>
<dbReference type="InterPro" id="IPR039426">
    <property type="entry name" value="TonB-dep_rcpt-like"/>
</dbReference>
<keyword evidence="4 11" id="KW-1134">Transmembrane beta strand</keyword>
<dbReference type="GO" id="GO:0015344">
    <property type="term" value="F:siderophore uptake transmembrane transporter activity"/>
    <property type="evidence" value="ECO:0007669"/>
    <property type="project" value="TreeGrafter"/>
</dbReference>
<keyword evidence="8 11" id="KW-0472">Membrane</keyword>
<evidence type="ECO:0000256" key="1">
    <source>
        <dbReference type="ARBA" id="ARBA00004571"/>
    </source>
</evidence>
<feature type="chain" id="PRO_5013069589" evidence="14">
    <location>
        <begin position="35"/>
        <end position="685"/>
    </location>
</feature>
<dbReference type="Gene3D" id="2.170.130.10">
    <property type="entry name" value="TonB-dependent receptor, plug domain"/>
    <property type="match status" value="1"/>
</dbReference>
<dbReference type="OrthoDB" id="7176844at2"/>
<dbReference type="GO" id="GO:0044718">
    <property type="term" value="P:siderophore transmembrane transport"/>
    <property type="evidence" value="ECO:0007669"/>
    <property type="project" value="TreeGrafter"/>
</dbReference>
<evidence type="ECO:0000256" key="2">
    <source>
        <dbReference type="ARBA" id="ARBA00008143"/>
    </source>
</evidence>
<evidence type="ECO:0000256" key="3">
    <source>
        <dbReference type="ARBA" id="ARBA00022448"/>
    </source>
</evidence>
<accession>A0A1T5M1V3</accession>
<name>A0A1T5M1V3_9GAMM</name>
<evidence type="ECO:0000256" key="11">
    <source>
        <dbReference type="PROSITE-ProRule" id="PRU01360"/>
    </source>
</evidence>
<evidence type="ECO:0000259" key="16">
    <source>
        <dbReference type="Pfam" id="PF07715"/>
    </source>
</evidence>
<comment type="subcellular location">
    <subcellularLocation>
        <location evidence="1 11">Cell outer membrane</location>
        <topology evidence="1 11">Multi-pass membrane protein</topology>
    </subcellularLocation>
</comment>
<feature type="domain" description="TonB-dependent receptor-like beta-barrel" evidence="15">
    <location>
        <begin position="243"/>
        <end position="645"/>
    </location>
</feature>
<evidence type="ECO:0000256" key="8">
    <source>
        <dbReference type="ARBA" id="ARBA00023136"/>
    </source>
</evidence>
<dbReference type="PANTHER" id="PTHR30069">
    <property type="entry name" value="TONB-DEPENDENT OUTER MEMBRANE RECEPTOR"/>
    <property type="match status" value="1"/>
</dbReference>
<dbReference type="Pfam" id="PF00593">
    <property type="entry name" value="TonB_dep_Rec_b-barrel"/>
    <property type="match status" value="1"/>
</dbReference>
<dbReference type="InterPro" id="IPR037066">
    <property type="entry name" value="Plug_dom_sf"/>
</dbReference>
<evidence type="ECO:0000256" key="7">
    <source>
        <dbReference type="ARBA" id="ARBA00023077"/>
    </source>
</evidence>